<dbReference type="AlphaFoldDB" id="A0A1J9S6S0"/>
<sequence>MRKCQHLSLCPQQRETSRSSRENNEESHSRQVIATAAVSTVPQPHGGGLEPWTHTPQRQASKVSAVPTSHEPASSTTIILLSRLTRRPQSSGDENDRKINDIDDNRNDPNDDSCLNSILTRTTLQRNLTILPPNNPPDQTRPDQPTPPHPTQMLAPAPQRHAPAPAPPPPPPPPPPPNPTTTAPPTRPSPSPPPPFSPPPPYAPAMPTFTSTSTAQAHPLPLAAAAVVQLCRYGPAPLVMQTRRAYVPEGLDRFLVHGGRMRFVARRWSGVEEVDEDEEDEEGEGEEGEEGESDDGGGTVWFDAVEELDGGGDGAGTGTETGMLDDEDGGARRWRCWCGTSVHGGGGDEEVRRSGLSVGEELAGGEGCVRRAVVWRLETEAGGGEEDGDQEAEEEAESDMESDVAEWGSCDGSDDSSKRMFGNR</sequence>
<feature type="compositionally biased region" description="Low complexity" evidence="1">
    <location>
        <begin position="151"/>
        <end position="163"/>
    </location>
</feature>
<proteinExistence type="predicted"/>
<feature type="compositionally biased region" description="Acidic residues" evidence="1">
    <location>
        <begin position="272"/>
        <end position="295"/>
    </location>
</feature>
<evidence type="ECO:0000313" key="3">
    <source>
        <dbReference type="Proteomes" id="UP000183809"/>
    </source>
</evidence>
<dbReference type="GeneID" id="31010145"/>
<feature type="compositionally biased region" description="Basic and acidic residues" evidence="1">
    <location>
        <begin position="15"/>
        <end position="29"/>
    </location>
</feature>
<feature type="compositionally biased region" description="Polar residues" evidence="1">
    <location>
        <begin position="113"/>
        <end position="128"/>
    </location>
</feature>
<feature type="compositionally biased region" description="Acidic residues" evidence="1">
    <location>
        <begin position="383"/>
        <end position="404"/>
    </location>
</feature>
<feature type="region of interest" description="Disordered" evidence="1">
    <location>
        <begin position="1"/>
        <end position="210"/>
    </location>
</feature>
<feature type="region of interest" description="Disordered" evidence="1">
    <location>
        <begin position="379"/>
        <end position="424"/>
    </location>
</feature>
<dbReference type="EMBL" id="MNUE01000001">
    <property type="protein sequence ID" value="OJD40643.1"/>
    <property type="molecule type" value="Genomic_DNA"/>
</dbReference>
<dbReference type="PRINTS" id="PR01217">
    <property type="entry name" value="PRICHEXTENSN"/>
</dbReference>
<protein>
    <submittedName>
        <fullName evidence="2">Uncharacterized protein</fullName>
    </submittedName>
</protein>
<dbReference type="STRING" id="236234.A0A1J9S6S0"/>
<reference evidence="2 3" key="1">
    <citation type="submission" date="2016-10" db="EMBL/GenBank/DDBJ databases">
        <title>Proteomics and genomics reveal pathogen-plant mechanisms compatible with a hemibiotrophic lifestyle of Diplodia corticola.</title>
        <authorList>
            <person name="Fernandes I."/>
            <person name="De Jonge R."/>
            <person name="Van De Peer Y."/>
            <person name="Devreese B."/>
            <person name="Alves A."/>
            <person name="Esteves A.C."/>
        </authorList>
    </citation>
    <scope>NUCLEOTIDE SEQUENCE [LARGE SCALE GENOMIC DNA]</scope>
    <source>
        <strain evidence="2 3">CBS 112549</strain>
    </source>
</reference>
<dbReference type="Proteomes" id="UP000183809">
    <property type="component" value="Unassembled WGS sequence"/>
</dbReference>
<organism evidence="2 3">
    <name type="scientific">Diplodia corticola</name>
    <dbReference type="NCBI Taxonomy" id="236234"/>
    <lineage>
        <taxon>Eukaryota</taxon>
        <taxon>Fungi</taxon>
        <taxon>Dikarya</taxon>
        <taxon>Ascomycota</taxon>
        <taxon>Pezizomycotina</taxon>
        <taxon>Dothideomycetes</taxon>
        <taxon>Dothideomycetes incertae sedis</taxon>
        <taxon>Botryosphaeriales</taxon>
        <taxon>Botryosphaeriaceae</taxon>
        <taxon>Diplodia</taxon>
    </lineage>
</organism>
<gene>
    <name evidence="2" type="ORF">BKCO1_1000484</name>
</gene>
<accession>A0A1J9S6S0</accession>
<name>A0A1J9S6S0_9PEZI</name>
<evidence type="ECO:0000313" key="2">
    <source>
        <dbReference type="EMBL" id="OJD40643.1"/>
    </source>
</evidence>
<feature type="compositionally biased region" description="Pro residues" evidence="1">
    <location>
        <begin position="185"/>
        <end position="204"/>
    </location>
</feature>
<feature type="compositionally biased region" description="Basic and acidic residues" evidence="1">
    <location>
        <begin position="94"/>
        <end position="109"/>
    </location>
</feature>
<evidence type="ECO:0000256" key="1">
    <source>
        <dbReference type="SAM" id="MobiDB-lite"/>
    </source>
</evidence>
<feature type="compositionally biased region" description="Pro residues" evidence="1">
    <location>
        <begin position="164"/>
        <end position="179"/>
    </location>
</feature>
<dbReference type="RefSeq" id="XP_020135486.1">
    <property type="nucleotide sequence ID" value="XM_020269886.1"/>
</dbReference>
<feature type="region of interest" description="Disordered" evidence="1">
    <location>
        <begin position="271"/>
        <end position="300"/>
    </location>
</feature>
<keyword evidence="3" id="KW-1185">Reference proteome</keyword>
<comment type="caution">
    <text evidence="2">The sequence shown here is derived from an EMBL/GenBank/DDBJ whole genome shotgun (WGS) entry which is preliminary data.</text>
</comment>